<evidence type="ECO:0000256" key="3">
    <source>
        <dbReference type="ARBA" id="ARBA00023052"/>
    </source>
</evidence>
<dbReference type="InterPro" id="IPR050642">
    <property type="entry name" value="PDH_E1_Alpha_Subunit"/>
</dbReference>
<evidence type="ECO:0000256" key="1">
    <source>
        <dbReference type="ARBA" id="ARBA00001964"/>
    </source>
</evidence>
<comment type="caution">
    <text evidence="6">The sequence shown here is derived from an EMBL/GenBank/DDBJ whole genome shotgun (WGS) entry which is preliminary data.</text>
</comment>
<keyword evidence="3 4" id="KW-0786">Thiamine pyrophosphate</keyword>
<evidence type="ECO:0000256" key="4">
    <source>
        <dbReference type="RuleBase" id="RU361139"/>
    </source>
</evidence>
<dbReference type="PANTHER" id="PTHR11516">
    <property type="entry name" value="PYRUVATE DEHYDROGENASE E1 COMPONENT, ALPHA SUBUNIT BACTERIAL AND ORGANELLAR"/>
    <property type="match status" value="1"/>
</dbReference>
<keyword evidence="7" id="KW-1185">Reference proteome</keyword>
<dbReference type="InterPro" id="IPR001017">
    <property type="entry name" value="DH_E1"/>
</dbReference>
<comment type="catalytic activity">
    <reaction evidence="4">
        <text>N(6)-[(R)-lipoyl]-L-lysyl-[protein] + pyruvate + H(+) = N(6)-[(R)-S(8)-acetyldihydrolipoyl]-L-lysyl-[protein] + CO2</text>
        <dbReference type="Rhea" id="RHEA:19189"/>
        <dbReference type="Rhea" id="RHEA-COMP:10474"/>
        <dbReference type="Rhea" id="RHEA-COMP:10478"/>
        <dbReference type="ChEBI" id="CHEBI:15361"/>
        <dbReference type="ChEBI" id="CHEBI:15378"/>
        <dbReference type="ChEBI" id="CHEBI:16526"/>
        <dbReference type="ChEBI" id="CHEBI:83099"/>
        <dbReference type="ChEBI" id="CHEBI:83111"/>
        <dbReference type="EC" id="1.2.4.1"/>
    </reaction>
</comment>
<sequence>MARKSRTQPSRDRELLRQMLRIRRFEERCVELYSGEKIRGFMHLYIGEEAVAAGVCHALTPEDTVVSTYREHGHALARGVPAKTIMAEMYGRVSGTSRGRGGSMHIFDAARRFYGGNAIVGGGLPLAVGLALADKLLERPRVTACFFGEGAMAEGEFHECLNLASLWRLPVLFACENNQYAMGTALARSQAETDLALRAAAYDVAAWPVDGMDARAVADAAGKACEAVRAGAGPHFLELRTYRFRAHSMYDPDRYRDKAEIEQWKHRDPLDVIELPGPETAELEKEIAQELDEAIDFAERAPLEPVEELTRFVYSEV</sequence>
<keyword evidence="4 6" id="KW-0670">Pyruvate</keyword>
<dbReference type="Pfam" id="PF00676">
    <property type="entry name" value="E1_dh"/>
    <property type="match status" value="1"/>
</dbReference>
<dbReference type="Proteomes" id="UP001317259">
    <property type="component" value="Unassembled WGS sequence"/>
</dbReference>
<comment type="subunit">
    <text evidence="4">Heterodimer of an alpha and a beta chain.</text>
</comment>
<feature type="domain" description="Dehydrogenase E1 component" evidence="5">
    <location>
        <begin position="18"/>
        <end position="304"/>
    </location>
</feature>
<name>A0ABT0G2A2_9ACTN</name>
<reference evidence="6 7" key="1">
    <citation type="submission" date="2022-04" db="EMBL/GenBank/DDBJ databases">
        <title>Genome draft of Actinomadura sp. ATCC 31491.</title>
        <authorList>
            <person name="Shi X."/>
            <person name="Du Y."/>
        </authorList>
    </citation>
    <scope>NUCLEOTIDE SEQUENCE [LARGE SCALE GENOMIC DNA]</scope>
    <source>
        <strain evidence="6 7">ATCC 31491</strain>
    </source>
</reference>
<evidence type="ECO:0000256" key="2">
    <source>
        <dbReference type="ARBA" id="ARBA00014159"/>
    </source>
</evidence>
<keyword evidence="4" id="KW-0560">Oxidoreductase</keyword>
<dbReference type="PANTHER" id="PTHR11516:SF60">
    <property type="entry name" value="PYRUVATE DEHYDROGENASE E1 COMPONENT SUBUNIT ALPHA"/>
    <property type="match status" value="1"/>
</dbReference>
<dbReference type="CDD" id="cd02000">
    <property type="entry name" value="TPP_E1_PDC_ADC_BCADC"/>
    <property type="match status" value="1"/>
</dbReference>
<evidence type="ECO:0000313" key="7">
    <source>
        <dbReference type="Proteomes" id="UP001317259"/>
    </source>
</evidence>
<comment type="cofactor">
    <cofactor evidence="1 4">
        <name>thiamine diphosphate</name>
        <dbReference type="ChEBI" id="CHEBI:58937"/>
    </cofactor>
</comment>
<dbReference type="EC" id="1.2.4.1" evidence="4"/>
<protein>
    <recommendedName>
        <fullName evidence="2 4">Pyruvate dehydrogenase E1 component subunit alpha</fullName>
        <ecNumber evidence="4">1.2.4.1</ecNumber>
    </recommendedName>
</protein>
<dbReference type="EMBL" id="JAKRKC020000002">
    <property type="protein sequence ID" value="MCK2218310.1"/>
    <property type="molecule type" value="Genomic_DNA"/>
</dbReference>
<dbReference type="InterPro" id="IPR017597">
    <property type="entry name" value="Pyrv_DH_E1_asu_subgrp-y"/>
</dbReference>
<proteinExistence type="predicted"/>
<dbReference type="NCBIfam" id="TIGR03182">
    <property type="entry name" value="PDH_E1_alph_y"/>
    <property type="match status" value="1"/>
</dbReference>
<gene>
    <name evidence="4 6" type="primary">pdhA</name>
    <name evidence="6" type="ORF">MF672_031635</name>
</gene>
<evidence type="ECO:0000313" key="6">
    <source>
        <dbReference type="EMBL" id="MCK2218310.1"/>
    </source>
</evidence>
<accession>A0ABT0G2A2</accession>
<comment type="function">
    <text evidence="4">The pyruvate dehydrogenase complex catalyzes the overall conversion of pyruvate to acetyl-CoA and CO(2).</text>
</comment>
<dbReference type="RefSeq" id="WP_242382104.1">
    <property type="nucleotide sequence ID" value="NZ_JAKRKC020000002.1"/>
</dbReference>
<organism evidence="6 7">
    <name type="scientific">Actinomadura luzonensis</name>
    <dbReference type="NCBI Taxonomy" id="2805427"/>
    <lineage>
        <taxon>Bacteria</taxon>
        <taxon>Bacillati</taxon>
        <taxon>Actinomycetota</taxon>
        <taxon>Actinomycetes</taxon>
        <taxon>Streptosporangiales</taxon>
        <taxon>Thermomonosporaceae</taxon>
        <taxon>Actinomadura</taxon>
    </lineage>
</organism>
<evidence type="ECO:0000259" key="5">
    <source>
        <dbReference type="Pfam" id="PF00676"/>
    </source>
</evidence>